<evidence type="ECO:0000313" key="3">
    <source>
        <dbReference type="Proteomes" id="UP001054837"/>
    </source>
</evidence>
<name>A0AAV4QGM0_9ARAC</name>
<organism evidence="2 3">
    <name type="scientific">Caerostris darwini</name>
    <dbReference type="NCBI Taxonomy" id="1538125"/>
    <lineage>
        <taxon>Eukaryota</taxon>
        <taxon>Metazoa</taxon>
        <taxon>Ecdysozoa</taxon>
        <taxon>Arthropoda</taxon>
        <taxon>Chelicerata</taxon>
        <taxon>Arachnida</taxon>
        <taxon>Araneae</taxon>
        <taxon>Araneomorphae</taxon>
        <taxon>Entelegynae</taxon>
        <taxon>Araneoidea</taxon>
        <taxon>Araneidae</taxon>
        <taxon>Caerostris</taxon>
    </lineage>
</organism>
<protein>
    <submittedName>
        <fullName evidence="2">Uncharacterized protein</fullName>
    </submittedName>
</protein>
<dbReference type="Proteomes" id="UP001054837">
    <property type="component" value="Unassembled WGS sequence"/>
</dbReference>
<proteinExistence type="predicted"/>
<evidence type="ECO:0000256" key="1">
    <source>
        <dbReference type="SAM" id="MobiDB-lite"/>
    </source>
</evidence>
<gene>
    <name evidence="2" type="ORF">CDAR_241521</name>
</gene>
<feature type="region of interest" description="Disordered" evidence="1">
    <location>
        <begin position="70"/>
        <end position="132"/>
    </location>
</feature>
<dbReference type="EMBL" id="BPLQ01004315">
    <property type="protein sequence ID" value="GIY07190.1"/>
    <property type="molecule type" value="Genomic_DNA"/>
</dbReference>
<evidence type="ECO:0000313" key="2">
    <source>
        <dbReference type="EMBL" id="GIY07190.1"/>
    </source>
</evidence>
<reference evidence="2 3" key="1">
    <citation type="submission" date="2021-06" db="EMBL/GenBank/DDBJ databases">
        <title>Caerostris darwini draft genome.</title>
        <authorList>
            <person name="Kono N."/>
            <person name="Arakawa K."/>
        </authorList>
    </citation>
    <scope>NUCLEOTIDE SEQUENCE [LARGE SCALE GENOMIC DNA]</scope>
</reference>
<accession>A0AAV4QGM0</accession>
<comment type="caution">
    <text evidence="2">The sequence shown here is derived from an EMBL/GenBank/DDBJ whole genome shotgun (WGS) entry which is preliminary data.</text>
</comment>
<keyword evidence="3" id="KW-1185">Reference proteome</keyword>
<dbReference type="AlphaFoldDB" id="A0AAV4QGM0"/>
<sequence length="132" mass="14802">MQLIRGMSGTNLLGDKLNSFNNRLKVRFLHLRAAPSLFRLVWDLMIKLCNSFFKRALIWIYLSSNDDVHDGDGDHDDDHAHGDDRGGGHDDGHDGGRGGDRDDGHDDDHGAHDDDDRDHDDGHDGHDDVLLQ</sequence>